<keyword evidence="1" id="KW-1133">Transmembrane helix</keyword>
<evidence type="ECO:0000313" key="2">
    <source>
        <dbReference type="EMBL" id="OAH30251.1"/>
    </source>
</evidence>
<gene>
    <name evidence="2" type="ORF">AYJ05_11405</name>
</gene>
<keyword evidence="1" id="KW-0472">Membrane</keyword>
<keyword evidence="3" id="KW-1185">Reference proteome</keyword>
<dbReference type="EMBL" id="LSTQ01000009">
    <property type="protein sequence ID" value="OAH30251.1"/>
    <property type="molecule type" value="Genomic_DNA"/>
</dbReference>
<feature type="transmembrane region" description="Helical" evidence="1">
    <location>
        <begin position="69"/>
        <end position="95"/>
    </location>
</feature>
<dbReference type="RefSeq" id="WP_066838939.1">
    <property type="nucleotide sequence ID" value="NZ_LSTQ01000009.1"/>
</dbReference>
<feature type="transmembrane region" description="Helical" evidence="1">
    <location>
        <begin position="171"/>
        <end position="191"/>
    </location>
</feature>
<reference evidence="3" key="1">
    <citation type="submission" date="2016-02" db="EMBL/GenBank/DDBJ databases">
        <authorList>
            <person name="Kaur G."/>
            <person name="Nair G.R."/>
            <person name="Mayilraj S."/>
        </authorList>
    </citation>
    <scope>NUCLEOTIDE SEQUENCE [LARGE SCALE GENOMIC DNA]</scope>
    <source>
        <strain evidence="3">GA-15</strain>
    </source>
</reference>
<keyword evidence="1" id="KW-0812">Transmembrane</keyword>
<protein>
    <submittedName>
        <fullName evidence="2">Uncharacterized protein</fullName>
    </submittedName>
</protein>
<dbReference type="AlphaFoldDB" id="A0A177IPS6"/>
<dbReference type="STRING" id="1705.CA21670_10055"/>
<comment type="caution">
    <text evidence="2">The sequence shown here is derived from an EMBL/GenBank/DDBJ whole genome shotgun (WGS) entry which is preliminary data.</text>
</comment>
<evidence type="ECO:0000313" key="3">
    <source>
        <dbReference type="Proteomes" id="UP000076947"/>
    </source>
</evidence>
<name>A0A177IPS6_9CORY</name>
<proteinExistence type="predicted"/>
<evidence type="ECO:0000256" key="1">
    <source>
        <dbReference type="SAM" id="Phobius"/>
    </source>
</evidence>
<accession>A0A177IPS6</accession>
<feature type="transmembrane region" description="Helical" evidence="1">
    <location>
        <begin position="37"/>
        <end position="57"/>
    </location>
</feature>
<feature type="transmembrane region" description="Helical" evidence="1">
    <location>
        <begin position="138"/>
        <end position="159"/>
    </location>
</feature>
<dbReference type="Proteomes" id="UP000076947">
    <property type="component" value="Unassembled WGS sequence"/>
</dbReference>
<feature type="transmembrane region" description="Helical" evidence="1">
    <location>
        <begin position="12"/>
        <end position="31"/>
    </location>
</feature>
<sequence length="241" mass="26827">MFAAFLKPVRREFLFTFIAVSIALAFGRWWAFDGGLWTWGGLIFSGLLFVDAGHNWPKLHVLDVPARRWVGGALTTAALWSAVMAAIAAASALIMQRNSPYYTWYDWFVNTDGPVTHLDTNGAEYVLPDMGITAASVAWTYLILVSAFLIFTITGLAVGTSLRRWPQLLTMGISGVVALALLIAVTIYLSWTAYQRAENPDVVFPIMLESWQRFLLVLVVGAAPAIAGWWTIRRSLRNPWE</sequence>
<dbReference type="OrthoDB" id="4425547at2"/>
<feature type="transmembrane region" description="Helical" evidence="1">
    <location>
        <begin position="211"/>
        <end position="232"/>
    </location>
</feature>
<organism evidence="2 3">
    <name type="scientific">Corynebacterium stationis</name>
    <dbReference type="NCBI Taxonomy" id="1705"/>
    <lineage>
        <taxon>Bacteria</taxon>
        <taxon>Bacillati</taxon>
        <taxon>Actinomycetota</taxon>
        <taxon>Actinomycetes</taxon>
        <taxon>Mycobacteriales</taxon>
        <taxon>Corynebacteriaceae</taxon>
        <taxon>Corynebacterium</taxon>
    </lineage>
</organism>